<proteinExistence type="predicted"/>
<dbReference type="PANTHER" id="PTHR43124">
    <property type="entry name" value="PURINE EFFLUX PUMP PBUE"/>
    <property type="match status" value="1"/>
</dbReference>
<keyword evidence="2" id="KW-0813">Transport</keyword>
<comment type="subcellular location">
    <subcellularLocation>
        <location evidence="1">Cell membrane</location>
        <topology evidence="1">Multi-pass membrane protein</topology>
    </subcellularLocation>
</comment>
<feature type="transmembrane region" description="Helical" evidence="7">
    <location>
        <begin position="371"/>
        <end position="390"/>
    </location>
</feature>
<feature type="transmembrane region" description="Helical" evidence="7">
    <location>
        <begin position="278"/>
        <end position="298"/>
    </location>
</feature>
<keyword evidence="6 7" id="KW-0472">Membrane</keyword>
<feature type="transmembrane region" description="Helical" evidence="7">
    <location>
        <begin position="132"/>
        <end position="157"/>
    </location>
</feature>
<name>A0A9D1P2J9_9FIRM</name>
<keyword evidence="4 7" id="KW-0812">Transmembrane</keyword>
<dbReference type="GO" id="GO:0005886">
    <property type="term" value="C:plasma membrane"/>
    <property type="evidence" value="ECO:0007669"/>
    <property type="project" value="UniProtKB-SubCell"/>
</dbReference>
<comment type="caution">
    <text evidence="9">The sequence shown here is derived from an EMBL/GenBank/DDBJ whole genome shotgun (WGS) entry which is preliminary data.</text>
</comment>
<evidence type="ECO:0000256" key="1">
    <source>
        <dbReference type="ARBA" id="ARBA00004651"/>
    </source>
</evidence>
<dbReference type="Pfam" id="PF07690">
    <property type="entry name" value="MFS_1"/>
    <property type="match status" value="1"/>
</dbReference>
<feature type="transmembrane region" description="Helical" evidence="7">
    <location>
        <begin position="101"/>
        <end position="120"/>
    </location>
</feature>
<dbReference type="Gene3D" id="1.20.1250.20">
    <property type="entry name" value="MFS general substrate transporter like domains"/>
    <property type="match status" value="2"/>
</dbReference>
<dbReference type="InterPro" id="IPR020846">
    <property type="entry name" value="MFS_dom"/>
</dbReference>
<protein>
    <submittedName>
        <fullName evidence="9">MFS transporter</fullName>
    </submittedName>
</protein>
<dbReference type="AlphaFoldDB" id="A0A9D1P2J9"/>
<feature type="transmembrane region" description="Helical" evidence="7">
    <location>
        <begin position="163"/>
        <end position="182"/>
    </location>
</feature>
<keyword evidence="3" id="KW-1003">Cell membrane</keyword>
<dbReference type="InterPro" id="IPR036259">
    <property type="entry name" value="MFS_trans_sf"/>
</dbReference>
<reference evidence="9" key="2">
    <citation type="journal article" date="2021" name="PeerJ">
        <title>Extensive microbial diversity within the chicken gut microbiome revealed by metagenomics and culture.</title>
        <authorList>
            <person name="Gilroy R."/>
            <person name="Ravi A."/>
            <person name="Getino M."/>
            <person name="Pursley I."/>
            <person name="Horton D.L."/>
            <person name="Alikhan N.F."/>
            <person name="Baker D."/>
            <person name="Gharbi K."/>
            <person name="Hall N."/>
            <person name="Watson M."/>
            <person name="Adriaenssens E.M."/>
            <person name="Foster-Nyarko E."/>
            <person name="Jarju S."/>
            <person name="Secka A."/>
            <person name="Antonio M."/>
            <person name="Oren A."/>
            <person name="Chaudhuri R.R."/>
            <person name="La Ragione R."/>
            <person name="Hildebrand F."/>
            <person name="Pallen M.J."/>
        </authorList>
    </citation>
    <scope>NUCLEOTIDE SEQUENCE</scope>
    <source>
        <strain evidence="9">CHK188-20938</strain>
    </source>
</reference>
<feature type="transmembrane region" description="Helical" evidence="7">
    <location>
        <begin position="304"/>
        <end position="329"/>
    </location>
</feature>
<evidence type="ECO:0000313" key="10">
    <source>
        <dbReference type="Proteomes" id="UP000824169"/>
    </source>
</evidence>
<dbReference type="PROSITE" id="PS50850">
    <property type="entry name" value="MFS"/>
    <property type="match status" value="1"/>
</dbReference>
<evidence type="ECO:0000259" key="8">
    <source>
        <dbReference type="PROSITE" id="PS50850"/>
    </source>
</evidence>
<dbReference type="SUPFAM" id="SSF103473">
    <property type="entry name" value="MFS general substrate transporter"/>
    <property type="match status" value="1"/>
</dbReference>
<dbReference type="EMBL" id="DVOO01000005">
    <property type="protein sequence ID" value="HIV24443.1"/>
    <property type="molecule type" value="Genomic_DNA"/>
</dbReference>
<feature type="transmembrane region" description="Helical" evidence="7">
    <location>
        <begin position="7"/>
        <end position="27"/>
    </location>
</feature>
<dbReference type="GO" id="GO:0022857">
    <property type="term" value="F:transmembrane transporter activity"/>
    <property type="evidence" value="ECO:0007669"/>
    <property type="project" value="InterPro"/>
</dbReference>
<accession>A0A9D1P2J9</accession>
<dbReference type="CDD" id="cd06174">
    <property type="entry name" value="MFS"/>
    <property type="match status" value="1"/>
</dbReference>
<organism evidence="9 10">
    <name type="scientific">Candidatus Scatomonas pullistercoris</name>
    <dbReference type="NCBI Taxonomy" id="2840920"/>
    <lineage>
        <taxon>Bacteria</taxon>
        <taxon>Bacillati</taxon>
        <taxon>Bacillota</taxon>
        <taxon>Clostridia</taxon>
        <taxon>Lachnospirales</taxon>
        <taxon>Lachnospiraceae</taxon>
        <taxon>Lachnospiraceae incertae sedis</taxon>
        <taxon>Candidatus Scatomonas</taxon>
    </lineage>
</organism>
<feature type="transmembrane region" description="Helical" evidence="7">
    <location>
        <begin position="213"/>
        <end position="235"/>
    </location>
</feature>
<feature type="transmembrane region" description="Helical" evidence="7">
    <location>
        <begin position="247"/>
        <end position="271"/>
    </location>
</feature>
<feature type="transmembrane region" description="Helical" evidence="7">
    <location>
        <begin position="76"/>
        <end position="95"/>
    </location>
</feature>
<gene>
    <name evidence="9" type="ORF">IAB71_01435</name>
</gene>
<dbReference type="InterPro" id="IPR011701">
    <property type="entry name" value="MFS"/>
</dbReference>
<evidence type="ECO:0000256" key="7">
    <source>
        <dbReference type="SAM" id="Phobius"/>
    </source>
</evidence>
<dbReference type="Proteomes" id="UP000824169">
    <property type="component" value="Unassembled WGS sequence"/>
</dbReference>
<dbReference type="PANTHER" id="PTHR43124:SF3">
    <property type="entry name" value="CHLORAMPHENICOL EFFLUX PUMP RV0191"/>
    <property type="match status" value="1"/>
</dbReference>
<evidence type="ECO:0000256" key="6">
    <source>
        <dbReference type="ARBA" id="ARBA00023136"/>
    </source>
</evidence>
<reference evidence="9" key="1">
    <citation type="submission" date="2020-10" db="EMBL/GenBank/DDBJ databases">
        <authorList>
            <person name="Gilroy R."/>
        </authorList>
    </citation>
    <scope>NUCLEOTIDE SEQUENCE</scope>
    <source>
        <strain evidence="9">CHK188-20938</strain>
    </source>
</reference>
<evidence type="ECO:0000256" key="3">
    <source>
        <dbReference type="ARBA" id="ARBA00022475"/>
    </source>
</evidence>
<sequence>MKNRKNIIIFITVLLFLGMFIGNYGNYQLSAVPGSVYQAYSLTDMQFSSIMTAPMFPSIFLSIIIGILVDRFGISRMVSLCFVVAAAGYVLRVFAADYMSMFVAMALTGVGCMVLNANLAKIVSALYPMNKVGTVVGILMAGSTGAMAVAYATTALFPSLEAAFWTAAAVSIVVALLWLLVVREKHFAAGATGTAETVPVKQALVSCMKSRNIWLLGISLMFLLGGATVISNFQVSALTALKGYSEGYAGTFGTVLMVGSILGSIFIPVLVGKLGQKVPVLLLLCGLLAAACMVGIIALSPAGIYVTSFLNGALRSGIIAVMMSLPVMFPEIGPRYAGTAGGLAVTLELLGAVIIPTYIIVPLGRGSIANYFYLGCGCIVIASILCFLMARTCGVYAKK</sequence>
<evidence type="ECO:0000313" key="9">
    <source>
        <dbReference type="EMBL" id="HIV24443.1"/>
    </source>
</evidence>
<evidence type="ECO:0000256" key="5">
    <source>
        <dbReference type="ARBA" id="ARBA00022989"/>
    </source>
</evidence>
<feature type="transmembrane region" description="Helical" evidence="7">
    <location>
        <begin position="336"/>
        <end position="359"/>
    </location>
</feature>
<keyword evidence="5 7" id="KW-1133">Transmembrane helix</keyword>
<feature type="transmembrane region" description="Helical" evidence="7">
    <location>
        <begin position="47"/>
        <end position="69"/>
    </location>
</feature>
<evidence type="ECO:0000256" key="4">
    <source>
        <dbReference type="ARBA" id="ARBA00022692"/>
    </source>
</evidence>
<dbReference type="InterPro" id="IPR050189">
    <property type="entry name" value="MFS_Efflux_Transporters"/>
</dbReference>
<feature type="domain" description="Major facilitator superfamily (MFS) profile" evidence="8">
    <location>
        <begin position="11"/>
        <end position="394"/>
    </location>
</feature>
<evidence type="ECO:0000256" key="2">
    <source>
        <dbReference type="ARBA" id="ARBA00022448"/>
    </source>
</evidence>